<protein>
    <recommendedName>
        <fullName evidence="3">SGNH hydrolase-type esterase domain-containing protein</fullName>
    </recommendedName>
</protein>
<dbReference type="PANTHER" id="PTHR30383">
    <property type="entry name" value="THIOESTERASE 1/PROTEASE 1/LYSOPHOSPHOLIPASE L1"/>
    <property type="match status" value="1"/>
</dbReference>
<evidence type="ECO:0000313" key="5">
    <source>
        <dbReference type="Proteomes" id="UP001501510"/>
    </source>
</evidence>
<dbReference type="Proteomes" id="UP001501510">
    <property type="component" value="Unassembled WGS sequence"/>
</dbReference>
<feature type="region of interest" description="Disordered" evidence="1">
    <location>
        <begin position="63"/>
        <end position="82"/>
    </location>
</feature>
<dbReference type="InterPro" id="IPR051532">
    <property type="entry name" value="Ester_Hydrolysis_Enzymes"/>
</dbReference>
<feature type="compositionally biased region" description="Polar residues" evidence="1">
    <location>
        <begin position="67"/>
        <end position="76"/>
    </location>
</feature>
<dbReference type="Pfam" id="PF13472">
    <property type="entry name" value="Lipase_GDSL_2"/>
    <property type="match status" value="1"/>
</dbReference>
<keyword evidence="2" id="KW-1133">Transmembrane helix</keyword>
<reference evidence="5" key="1">
    <citation type="journal article" date="2019" name="Int. J. Syst. Evol. Microbiol.">
        <title>The Global Catalogue of Microorganisms (GCM) 10K type strain sequencing project: providing services to taxonomists for standard genome sequencing and annotation.</title>
        <authorList>
            <consortium name="The Broad Institute Genomics Platform"/>
            <consortium name="The Broad Institute Genome Sequencing Center for Infectious Disease"/>
            <person name="Wu L."/>
            <person name="Ma J."/>
        </authorList>
    </citation>
    <scope>NUCLEOTIDE SEQUENCE [LARGE SCALE GENOMIC DNA]</scope>
    <source>
        <strain evidence="5">JCM 1407</strain>
    </source>
</reference>
<comment type="caution">
    <text evidence="4">The sequence shown here is derived from an EMBL/GenBank/DDBJ whole genome shotgun (WGS) entry which is preliminary data.</text>
</comment>
<name>A0ABP3UI66_9CLOT</name>
<sequence>MKKYNKKTIKKFTILILILVIITTTFFITKIYLNKKKEEALIKKNYALLQKLENRDINNIEKKLSEDGNSNNNNKTESYEKIQKQISNKSNKLFFENSVFMGDSITEALEFYNILNSSSVLAKKGQDVIKARKSVPQLKNLNPKRIFILYGENDLELFSDAKDFEDNYTKLVKDIKRALPNSQIYLQSVMPAQPKAQQRNKKLSNFRSSLFLDVVKRVAKKEKVNFIDIRPVIANKNYLYEPDGIHFNAKFYSLWLNYLRQKL</sequence>
<feature type="domain" description="SGNH hydrolase-type esterase" evidence="3">
    <location>
        <begin position="116"/>
        <end position="252"/>
    </location>
</feature>
<evidence type="ECO:0000313" key="4">
    <source>
        <dbReference type="EMBL" id="GAA0731961.1"/>
    </source>
</evidence>
<evidence type="ECO:0000256" key="2">
    <source>
        <dbReference type="SAM" id="Phobius"/>
    </source>
</evidence>
<proteinExistence type="predicted"/>
<evidence type="ECO:0000256" key="1">
    <source>
        <dbReference type="SAM" id="MobiDB-lite"/>
    </source>
</evidence>
<keyword evidence="5" id="KW-1185">Reference proteome</keyword>
<organism evidence="4 5">
    <name type="scientific">Clostridium oceanicum</name>
    <dbReference type="NCBI Taxonomy" id="1543"/>
    <lineage>
        <taxon>Bacteria</taxon>
        <taxon>Bacillati</taxon>
        <taxon>Bacillota</taxon>
        <taxon>Clostridia</taxon>
        <taxon>Eubacteriales</taxon>
        <taxon>Clostridiaceae</taxon>
        <taxon>Clostridium</taxon>
    </lineage>
</organism>
<dbReference type="SUPFAM" id="SSF52266">
    <property type="entry name" value="SGNH hydrolase"/>
    <property type="match status" value="1"/>
</dbReference>
<gene>
    <name evidence="4" type="ORF">GCM10008906_01020</name>
</gene>
<dbReference type="InterPro" id="IPR013830">
    <property type="entry name" value="SGNH_hydro"/>
</dbReference>
<evidence type="ECO:0000259" key="3">
    <source>
        <dbReference type="Pfam" id="PF13472"/>
    </source>
</evidence>
<dbReference type="Gene3D" id="3.40.50.1110">
    <property type="entry name" value="SGNH hydrolase"/>
    <property type="match status" value="1"/>
</dbReference>
<accession>A0ABP3UI66</accession>
<dbReference type="RefSeq" id="WP_343757741.1">
    <property type="nucleotide sequence ID" value="NZ_BAAACG010000001.1"/>
</dbReference>
<keyword evidence="2" id="KW-0472">Membrane</keyword>
<dbReference type="InterPro" id="IPR036514">
    <property type="entry name" value="SGNH_hydro_sf"/>
</dbReference>
<dbReference type="EMBL" id="BAAACG010000001">
    <property type="protein sequence ID" value="GAA0731961.1"/>
    <property type="molecule type" value="Genomic_DNA"/>
</dbReference>
<keyword evidence="2" id="KW-0812">Transmembrane</keyword>
<feature type="transmembrane region" description="Helical" evidence="2">
    <location>
        <begin position="12"/>
        <end position="33"/>
    </location>
</feature>